<evidence type="ECO:0000313" key="5">
    <source>
        <dbReference type="Proteomes" id="UP000030104"/>
    </source>
</evidence>
<feature type="compositionally biased region" description="Basic and acidic residues" evidence="2">
    <location>
        <begin position="582"/>
        <end position="593"/>
    </location>
</feature>
<feature type="compositionally biased region" description="Basic residues" evidence="2">
    <location>
        <begin position="617"/>
        <end position="626"/>
    </location>
</feature>
<comment type="caution">
    <text evidence="4">The sequence shown here is derived from an EMBL/GenBank/DDBJ whole genome shotgun (WGS) entry which is preliminary data.</text>
</comment>
<dbReference type="CDD" id="cd12148">
    <property type="entry name" value="fungal_TF_MHR"/>
    <property type="match status" value="1"/>
</dbReference>
<dbReference type="SMART" id="SM00906">
    <property type="entry name" value="Fungal_trans"/>
    <property type="match status" value="1"/>
</dbReference>
<evidence type="ECO:0000256" key="2">
    <source>
        <dbReference type="SAM" id="MobiDB-lite"/>
    </source>
</evidence>
<dbReference type="GO" id="GO:0003700">
    <property type="term" value="F:DNA-binding transcription factor activity"/>
    <property type="evidence" value="ECO:0007669"/>
    <property type="project" value="InterPro"/>
</dbReference>
<feature type="region of interest" description="Disordered" evidence="2">
    <location>
        <begin position="582"/>
        <end position="660"/>
    </location>
</feature>
<feature type="region of interest" description="Disordered" evidence="2">
    <location>
        <begin position="722"/>
        <end position="756"/>
    </location>
</feature>
<feature type="compositionally biased region" description="Polar residues" evidence="2">
    <location>
        <begin position="67"/>
        <end position="80"/>
    </location>
</feature>
<dbReference type="OrthoDB" id="2123952at2759"/>
<reference evidence="4 5" key="1">
    <citation type="journal article" date="2015" name="Mol. Plant Microbe Interact.">
        <title>Genome, transcriptome, and functional analyses of Penicillium expansum provide new insights into secondary metabolism and pathogenicity.</title>
        <authorList>
            <person name="Ballester A.R."/>
            <person name="Marcet-Houben M."/>
            <person name="Levin E."/>
            <person name="Sela N."/>
            <person name="Selma-Lazaro C."/>
            <person name="Carmona L."/>
            <person name="Wisniewski M."/>
            <person name="Droby S."/>
            <person name="Gonzalez-Candelas L."/>
            <person name="Gabaldon T."/>
        </authorList>
    </citation>
    <scope>NUCLEOTIDE SEQUENCE [LARGE SCALE GENOMIC DNA]</scope>
    <source>
        <strain evidence="4 5">PHI-1</strain>
    </source>
</reference>
<dbReference type="PANTHER" id="PTHR46910">
    <property type="entry name" value="TRANSCRIPTION FACTOR PDR1"/>
    <property type="match status" value="1"/>
</dbReference>
<dbReference type="GO" id="GO:0008270">
    <property type="term" value="F:zinc ion binding"/>
    <property type="evidence" value="ECO:0007669"/>
    <property type="project" value="InterPro"/>
</dbReference>
<dbReference type="Proteomes" id="UP000030104">
    <property type="component" value="Unassembled WGS sequence"/>
</dbReference>
<sequence>MRRNMPCVFPVQHEKLDDHQSNDEYVRSLKDRLVRVESLLRTAGILQESDISQDDFSDEDDDGPASQDLSSTSSPKSNFGSPLCANNGFIEGTPIFPTDQRDDSRYFGTSCSLSILSRTGIEWIKSKTGDVSFLRLISPESVHENPWNQWRPDVFHDLFASKVFMPLPSRSEVFSLINDFFRTANRVFPIYLESSFMKMVEWQYTQQTCDDAARWANINMVICLAYEYRSSNSSKSEKEKEKSELYFKNAMSVFTELALKRTDLLSVQALISMAFFLRGNSGTQAALPLITAAMRSGHRMGLHRDIARPELSPAEQEERRRVFWVAFVIDQSTCLRIGNAPSQHRDDFDVPLPEELDGDKHGETASNIPFFRELCQMSLIKSHIYSRLYSATALEKPPAEIYKTVKELYAELEEWKRGSATLNEPETKHTERNFLFGFATLGLRFVYHNALIMVHRVPIFLSFMITARKESEKVQSISKAHASRSAAIGTQAARDTLKIVNNIPWGDIAWTWSLLYYVFLAASTLFSQILRDTRHSRVRADLKSLGMVSAFFATLAPGEESNNHVGFMARMSATLERIARIAIEKDEKRPRAPDEDDEEYKPPGAKRHASRTQTAPQHKRQHRRPTTLRTTMTPATAPGYPASSTANPNRMDISIPDTLEGLPPVNSSGYVVPVSPLPGPGDSSQIHTPYLANSYSPSNTFLHEAGDNTFRPPQIPSWQLSQDFSTTAAQTQAPGSSGMTSNPINSTNSPDSFTSGANSIPDFFQYPMSGDWSQGGNLFGVLFPPEYTFPPPIPTGDQSADAYPSMPILSAESFIHGAPNDCQTAQAGGFDFQGLGYGYVPQGQEDPNQPADPAWPNGFLGLF</sequence>
<protein>
    <submittedName>
        <fullName evidence="4">Transcription factor, fungi</fullName>
    </submittedName>
</protein>
<evidence type="ECO:0000259" key="3">
    <source>
        <dbReference type="SMART" id="SM00906"/>
    </source>
</evidence>
<dbReference type="GO" id="GO:0006351">
    <property type="term" value="P:DNA-templated transcription"/>
    <property type="evidence" value="ECO:0007669"/>
    <property type="project" value="InterPro"/>
</dbReference>
<dbReference type="Pfam" id="PF04082">
    <property type="entry name" value="Fungal_trans"/>
    <property type="match status" value="1"/>
</dbReference>
<dbReference type="GO" id="GO:0003677">
    <property type="term" value="F:DNA binding"/>
    <property type="evidence" value="ECO:0007669"/>
    <property type="project" value="InterPro"/>
</dbReference>
<dbReference type="InterPro" id="IPR007219">
    <property type="entry name" value="XnlR_reg_dom"/>
</dbReference>
<accession>A0A0A2L947</accession>
<feature type="compositionally biased region" description="Low complexity" evidence="2">
    <location>
        <begin position="627"/>
        <end position="638"/>
    </location>
</feature>
<organism evidence="4 5">
    <name type="scientific">Penicillium italicum</name>
    <name type="common">Blue mold</name>
    <dbReference type="NCBI Taxonomy" id="40296"/>
    <lineage>
        <taxon>Eukaryota</taxon>
        <taxon>Fungi</taxon>
        <taxon>Dikarya</taxon>
        <taxon>Ascomycota</taxon>
        <taxon>Pezizomycotina</taxon>
        <taxon>Eurotiomycetes</taxon>
        <taxon>Eurotiomycetidae</taxon>
        <taxon>Eurotiales</taxon>
        <taxon>Aspergillaceae</taxon>
        <taxon>Penicillium</taxon>
    </lineage>
</organism>
<dbReference type="InterPro" id="IPR050987">
    <property type="entry name" value="AtrR-like"/>
</dbReference>
<evidence type="ECO:0000256" key="1">
    <source>
        <dbReference type="ARBA" id="ARBA00023242"/>
    </source>
</evidence>
<proteinExistence type="predicted"/>
<evidence type="ECO:0000313" key="4">
    <source>
        <dbReference type="EMBL" id="KGO76509.1"/>
    </source>
</evidence>
<keyword evidence="1" id="KW-0539">Nucleus</keyword>
<name>A0A0A2L947_PENIT</name>
<feature type="region of interest" description="Disordered" evidence="2">
    <location>
        <begin position="51"/>
        <end position="80"/>
    </location>
</feature>
<dbReference type="HOGENOM" id="CLU_011099_0_1_1"/>
<dbReference type="PhylomeDB" id="A0A0A2L947"/>
<dbReference type="OMA" id="EYRFSNC"/>
<dbReference type="AlphaFoldDB" id="A0A0A2L947"/>
<dbReference type="EMBL" id="JQGA01000243">
    <property type="protein sequence ID" value="KGO76509.1"/>
    <property type="molecule type" value="Genomic_DNA"/>
</dbReference>
<feature type="domain" description="Xylanolytic transcriptional activator regulatory" evidence="3">
    <location>
        <begin position="286"/>
        <end position="359"/>
    </location>
</feature>
<dbReference type="PANTHER" id="PTHR46910:SF2">
    <property type="entry name" value="ZN(II)2CYS6 TRANSCRIPTION FACTOR (EUROFUNG)"/>
    <property type="match status" value="1"/>
</dbReference>
<keyword evidence="5" id="KW-1185">Reference proteome</keyword>
<feature type="compositionally biased region" description="Acidic residues" evidence="2">
    <location>
        <begin position="51"/>
        <end position="63"/>
    </location>
</feature>
<gene>
    <name evidence="4" type="ORF">PITC_087880</name>
</gene>
<dbReference type="STRING" id="40296.A0A0A2L947"/>